<proteinExistence type="predicted"/>
<comment type="caution">
    <text evidence="1">The sequence shown here is derived from an EMBL/GenBank/DDBJ whole genome shotgun (WGS) entry which is preliminary data.</text>
</comment>
<dbReference type="PANTHER" id="PTHR43649">
    <property type="entry name" value="ARABINOSE-BINDING PROTEIN-RELATED"/>
    <property type="match status" value="1"/>
</dbReference>
<reference evidence="1 2" key="1">
    <citation type="submission" date="2019-07" db="EMBL/GenBank/DDBJ databases">
        <title>Genomic Encyclopedia of Type Strains, Phase III (KMG-III): the genomes of soil and plant-associated and newly described type strains.</title>
        <authorList>
            <person name="Whitman W."/>
        </authorList>
    </citation>
    <scope>NUCLEOTIDE SEQUENCE [LARGE SCALE GENOMIC DNA]</scope>
    <source>
        <strain evidence="1 2">BL24</strain>
    </source>
</reference>
<dbReference type="Gene3D" id="3.40.190.10">
    <property type="entry name" value="Periplasmic binding protein-like II"/>
    <property type="match status" value="1"/>
</dbReference>
<keyword evidence="1" id="KW-0762">Sugar transport</keyword>
<gene>
    <name evidence="1" type="ORF">BCM02_107134</name>
</gene>
<protein>
    <submittedName>
        <fullName evidence="1">Multiple sugar transport system substrate-binding protein</fullName>
    </submittedName>
</protein>
<evidence type="ECO:0000313" key="2">
    <source>
        <dbReference type="Proteomes" id="UP000323257"/>
    </source>
</evidence>
<dbReference type="AlphaFoldDB" id="A0A5S5C495"/>
<evidence type="ECO:0000313" key="1">
    <source>
        <dbReference type="EMBL" id="TYP73150.1"/>
    </source>
</evidence>
<dbReference type="OrthoDB" id="2675752at2"/>
<dbReference type="SUPFAM" id="SSF53850">
    <property type="entry name" value="Periplasmic binding protein-like II"/>
    <property type="match status" value="1"/>
</dbReference>
<name>A0A5S5C495_9BACL</name>
<dbReference type="EMBL" id="VNHS01000007">
    <property type="protein sequence ID" value="TYP73150.1"/>
    <property type="molecule type" value="Genomic_DNA"/>
</dbReference>
<dbReference type="Proteomes" id="UP000323257">
    <property type="component" value="Unassembled WGS sequence"/>
</dbReference>
<keyword evidence="2" id="KW-1185">Reference proteome</keyword>
<dbReference type="InterPro" id="IPR006059">
    <property type="entry name" value="SBP"/>
</dbReference>
<dbReference type="RefSeq" id="WP_148930713.1">
    <property type="nucleotide sequence ID" value="NZ_VNHS01000007.1"/>
</dbReference>
<dbReference type="PANTHER" id="PTHR43649:SF12">
    <property type="entry name" value="DIACETYLCHITOBIOSE BINDING PROTEIN DASA"/>
    <property type="match status" value="1"/>
</dbReference>
<sequence>MRLSKGVLTSLMFVSAILVQGCSGDDSFNPEEPEKLKVMYFDEDTFNQKYGQLIYSKFPNLEIEIVATQPIFTDSVVNMEQAYRDVVEKENPDVILMNTLTQYSELIEKNKLMDMEPMLLEEDFKSADLLPASLQLLREQGGGKLYGIAPFFSTKVLYYNKDLFDQYKVPLPTKSMTWPEVIELAQRFPTTGSEEDRVYGFAMHVLLSDLGSAIGETLGLRLTDSAGKKVTVQSEGWKQVYKMAVDAQKSGAFYFPGTPKSTQSIEESLNRDKFIIGKAAMGIEDFYLANRMKMNATRVKKFNWGWLTEPYDPANPDVSSSFYLTEIYGVNADSANKEAAWQLVKYMNGDETAKLLSRSHYGSLMTRTQYNQSDEGFNFDSFYSLQPPRGPEFFKYNLFNFARSLRELTDQELKAVAKGSKSLDEAITTIQNEGQLELDMANKRMAEADK</sequence>
<dbReference type="PROSITE" id="PS51257">
    <property type="entry name" value="PROKAR_LIPOPROTEIN"/>
    <property type="match status" value="1"/>
</dbReference>
<organism evidence="1 2">
    <name type="scientific">Paenibacillus methanolicus</name>
    <dbReference type="NCBI Taxonomy" id="582686"/>
    <lineage>
        <taxon>Bacteria</taxon>
        <taxon>Bacillati</taxon>
        <taxon>Bacillota</taxon>
        <taxon>Bacilli</taxon>
        <taxon>Bacillales</taxon>
        <taxon>Paenibacillaceae</taxon>
        <taxon>Paenibacillus</taxon>
    </lineage>
</organism>
<keyword evidence="1" id="KW-0813">Transport</keyword>
<dbReference type="InterPro" id="IPR050490">
    <property type="entry name" value="Bact_solute-bd_prot1"/>
</dbReference>
<dbReference type="Pfam" id="PF01547">
    <property type="entry name" value="SBP_bac_1"/>
    <property type="match status" value="1"/>
</dbReference>
<accession>A0A5S5C495</accession>